<evidence type="ECO:0000259" key="1">
    <source>
        <dbReference type="Pfam" id="PF11706"/>
    </source>
</evidence>
<dbReference type="SUPFAM" id="SSF160904">
    <property type="entry name" value="Jann2411-like"/>
    <property type="match status" value="1"/>
</dbReference>
<reference evidence="2 3" key="1">
    <citation type="submission" date="2024-06" db="EMBL/GenBank/DDBJ databases">
        <title>The Natural Products Discovery Center: Release of the First 8490 Sequenced Strains for Exploring Actinobacteria Biosynthetic Diversity.</title>
        <authorList>
            <person name="Kalkreuter E."/>
            <person name="Kautsar S.A."/>
            <person name="Yang D."/>
            <person name="Bader C.D."/>
            <person name="Teijaro C.N."/>
            <person name="Fluegel L."/>
            <person name="Davis C.M."/>
            <person name="Simpson J.R."/>
            <person name="Lauterbach L."/>
            <person name="Steele A.D."/>
            <person name="Gui C."/>
            <person name="Meng S."/>
            <person name="Li G."/>
            <person name="Viehrig K."/>
            <person name="Ye F."/>
            <person name="Su P."/>
            <person name="Kiefer A.F."/>
            <person name="Nichols A."/>
            <person name="Cepeda A.J."/>
            <person name="Yan W."/>
            <person name="Fan B."/>
            <person name="Jiang Y."/>
            <person name="Adhikari A."/>
            <person name="Zheng C.-J."/>
            <person name="Schuster L."/>
            <person name="Cowan T.M."/>
            <person name="Smanski M.J."/>
            <person name="Chevrette M.G."/>
            <person name="De Carvalho L.P.S."/>
            <person name="Shen B."/>
        </authorList>
    </citation>
    <scope>NUCLEOTIDE SEQUENCE [LARGE SCALE GENOMIC DNA]</scope>
    <source>
        <strain evidence="2 3">NPDC050100</strain>
    </source>
</reference>
<accession>A0ABV3GKZ1</accession>
<dbReference type="Proteomes" id="UP001551675">
    <property type="component" value="Unassembled WGS sequence"/>
</dbReference>
<name>A0ABV3GKZ1_MICGL</name>
<dbReference type="InterPro" id="IPR010852">
    <property type="entry name" value="ABATE"/>
</dbReference>
<comment type="caution">
    <text evidence="2">The sequence shown here is derived from an EMBL/GenBank/DDBJ whole genome shotgun (WGS) entry which is preliminary data.</text>
</comment>
<feature type="domain" description="Zinc finger CGNR" evidence="1">
    <location>
        <begin position="145"/>
        <end position="187"/>
    </location>
</feature>
<sequence>MTTVTSAATSGSPLTPSPAAELVLAFVNTRALRGERERLADTESFRAWLVTTGPADSGVRVTAADLAAARELREALIGVLLSHAGAPVRDEDIDRLRRFGELHPVRPVVGAFDAALHPTAGGAAGAFARVLAAAAELAMRGTWSRVKACRNPPCGLGYYDRSRNQAAVYCDARTCGAQMATRAYRARTKADSNP</sequence>
<dbReference type="Pfam" id="PF07336">
    <property type="entry name" value="ABATE"/>
    <property type="match status" value="1"/>
</dbReference>
<proteinExistence type="predicted"/>
<dbReference type="InterPro" id="IPR023286">
    <property type="entry name" value="ABATE_dom_sf"/>
</dbReference>
<dbReference type="RefSeq" id="WP_358137320.1">
    <property type="nucleotide sequence ID" value="NZ_JBFALK010000016.1"/>
</dbReference>
<dbReference type="PANTHER" id="PTHR35525:SF3">
    <property type="entry name" value="BLL6575 PROTEIN"/>
    <property type="match status" value="1"/>
</dbReference>
<organism evidence="2 3">
    <name type="scientific">Microtetraspora glauca</name>
    <dbReference type="NCBI Taxonomy" id="1996"/>
    <lineage>
        <taxon>Bacteria</taxon>
        <taxon>Bacillati</taxon>
        <taxon>Actinomycetota</taxon>
        <taxon>Actinomycetes</taxon>
        <taxon>Streptosporangiales</taxon>
        <taxon>Streptosporangiaceae</taxon>
        <taxon>Microtetraspora</taxon>
    </lineage>
</organism>
<evidence type="ECO:0000313" key="2">
    <source>
        <dbReference type="EMBL" id="MEV0972304.1"/>
    </source>
</evidence>
<dbReference type="Pfam" id="PF11706">
    <property type="entry name" value="zf-CGNR"/>
    <property type="match status" value="1"/>
</dbReference>
<dbReference type="InterPro" id="IPR021005">
    <property type="entry name" value="Znf_CGNR"/>
</dbReference>
<keyword evidence="3" id="KW-1185">Reference proteome</keyword>
<protein>
    <submittedName>
        <fullName evidence="2">CGNR zinc finger domain-containing protein</fullName>
    </submittedName>
</protein>
<dbReference type="Gene3D" id="1.10.3300.10">
    <property type="entry name" value="Jann2411-like domain"/>
    <property type="match status" value="1"/>
</dbReference>
<dbReference type="EMBL" id="JBFALK010000016">
    <property type="protein sequence ID" value="MEV0972304.1"/>
    <property type="molecule type" value="Genomic_DNA"/>
</dbReference>
<gene>
    <name evidence="2" type="ORF">AB0I59_27200</name>
</gene>
<evidence type="ECO:0000313" key="3">
    <source>
        <dbReference type="Proteomes" id="UP001551675"/>
    </source>
</evidence>
<dbReference type="PANTHER" id="PTHR35525">
    <property type="entry name" value="BLL6575 PROTEIN"/>
    <property type="match status" value="1"/>
</dbReference>